<evidence type="ECO:0008006" key="3">
    <source>
        <dbReference type="Google" id="ProtNLM"/>
    </source>
</evidence>
<reference evidence="2" key="1">
    <citation type="submission" date="2017-10" db="EMBL/GenBank/DDBJ databases">
        <title>Rapid genome shrinkage in a self-fertile nematode reveals novel sperm competition proteins.</title>
        <authorList>
            <person name="Yin D."/>
            <person name="Schwarz E.M."/>
            <person name="Thomas C.G."/>
            <person name="Felde R.L."/>
            <person name="Korf I.F."/>
            <person name="Cutter A.D."/>
            <person name="Schartner C.M."/>
            <person name="Ralston E.J."/>
            <person name="Meyer B.J."/>
            <person name="Haag E.S."/>
        </authorList>
    </citation>
    <scope>NUCLEOTIDE SEQUENCE [LARGE SCALE GENOMIC DNA]</scope>
    <source>
        <strain evidence="2">JU1422</strain>
    </source>
</reference>
<organism evidence="1 2">
    <name type="scientific">Caenorhabditis nigoni</name>
    <dbReference type="NCBI Taxonomy" id="1611254"/>
    <lineage>
        <taxon>Eukaryota</taxon>
        <taxon>Metazoa</taxon>
        <taxon>Ecdysozoa</taxon>
        <taxon>Nematoda</taxon>
        <taxon>Chromadorea</taxon>
        <taxon>Rhabditida</taxon>
        <taxon>Rhabditina</taxon>
        <taxon>Rhabditomorpha</taxon>
        <taxon>Rhabditoidea</taxon>
        <taxon>Rhabditidae</taxon>
        <taxon>Peloderinae</taxon>
        <taxon>Caenorhabditis</taxon>
    </lineage>
</organism>
<keyword evidence="2" id="KW-1185">Reference proteome</keyword>
<dbReference type="OrthoDB" id="5909967at2759"/>
<protein>
    <recommendedName>
        <fullName evidence="3">BTB domain-containing protein</fullName>
    </recommendedName>
</protein>
<comment type="caution">
    <text evidence="1">The sequence shown here is derived from an EMBL/GenBank/DDBJ whole genome shotgun (WGS) entry which is preliminary data.</text>
</comment>
<proteinExistence type="predicted"/>
<evidence type="ECO:0000313" key="2">
    <source>
        <dbReference type="Proteomes" id="UP000230233"/>
    </source>
</evidence>
<sequence length="331" mass="38387">MCDRFKYSHNGIFKLPNVPEIIASGNGPIEWLFEFNGVWCGICLKSSDNITNMVHPVMVAYGGETIPSKTLLFLNILSENPEFKNKFKMEALAKGKDPICYPKVSILDLLNLKNGFLDENGAMTIEYGFHFEGIFDDDQEMWKFNLESKPFDGELKKNMISYKGDEILYSHKQLVLFHDSHSKISDEMHGMDLLGIPQKFELEIFEKFLQIAHGVQLKLEALELMDIISIAHRYKIRNVLKYCERQLLMNFQQFPEDKFREKSGKDQLTTLSVLIKYAGFLNLNNLLAFLLKYLMGRSWGVKNRFSKEFGFDRMKNESKKIFVAIVLYGEH</sequence>
<evidence type="ECO:0000313" key="1">
    <source>
        <dbReference type="EMBL" id="PIC14526.1"/>
    </source>
</evidence>
<gene>
    <name evidence="1" type="ORF">B9Z55_026807</name>
</gene>
<name>A0A2G5SI46_9PELO</name>
<dbReference type="EMBL" id="PDUG01000007">
    <property type="protein sequence ID" value="PIC14526.1"/>
    <property type="molecule type" value="Genomic_DNA"/>
</dbReference>
<dbReference type="Proteomes" id="UP000230233">
    <property type="component" value="Unassembled WGS sequence"/>
</dbReference>
<dbReference type="AlphaFoldDB" id="A0A2G5SI46"/>
<accession>A0A2G5SI46</accession>